<feature type="transmembrane region" description="Helical" evidence="1">
    <location>
        <begin position="83"/>
        <end position="104"/>
    </location>
</feature>
<dbReference type="HOGENOM" id="CLU_102193_0_0_12"/>
<dbReference type="AlphaFoldDB" id="V5WHA3"/>
<feature type="transmembrane region" description="Helical" evidence="1">
    <location>
        <begin position="111"/>
        <end position="130"/>
    </location>
</feature>
<dbReference type="EMBL" id="CP006939">
    <property type="protein sequence ID" value="AHC15212.1"/>
    <property type="molecule type" value="Genomic_DNA"/>
</dbReference>
<evidence type="ECO:0000256" key="1">
    <source>
        <dbReference type="SAM" id="Phobius"/>
    </source>
</evidence>
<feature type="transmembrane region" description="Helical" evidence="1">
    <location>
        <begin position="193"/>
        <end position="212"/>
    </location>
</feature>
<evidence type="ECO:0000313" key="2">
    <source>
        <dbReference type="EMBL" id="AHC15212.1"/>
    </source>
</evidence>
<dbReference type="RefSeq" id="WP_024268130.1">
    <property type="nucleotide sequence ID" value="NC_023035.1"/>
</dbReference>
<dbReference type="InterPro" id="IPR046283">
    <property type="entry name" value="DUF6320"/>
</dbReference>
<dbReference type="KEGG" id="slr:L21SP2_1837"/>
<keyword evidence="3" id="KW-1185">Reference proteome</keyword>
<name>V5WHA3_9SPIO</name>
<protein>
    <submittedName>
        <fullName evidence="2">Uncharacterized protein</fullName>
    </submittedName>
</protein>
<proteinExistence type="predicted"/>
<keyword evidence="1" id="KW-0472">Membrane</keyword>
<keyword evidence="1" id="KW-1133">Transmembrane helix</keyword>
<feature type="transmembrane region" description="Helical" evidence="1">
    <location>
        <begin position="163"/>
        <end position="181"/>
    </location>
</feature>
<feature type="transmembrane region" description="Helical" evidence="1">
    <location>
        <begin position="224"/>
        <end position="245"/>
    </location>
</feature>
<dbReference type="eggNOG" id="ENOG502ZA40">
    <property type="taxonomic scope" value="Bacteria"/>
</dbReference>
<feature type="transmembrane region" description="Helical" evidence="1">
    <location>
        <begin position="251"/>
        <end position="273"/>
    </location>
</feature>
<sequence length="288" mass="31612">MPYCVECGVELAASEPECPLCHTPVMKKNYQIDTEQDLYPVTKQAPQPPKPASNIMGLFTILFILAGIISITVDVAPDSSADWAGIVLLSLSFAWLILAFPLLFLRKSIGAALTADMVTTASYLFLLDIITGYSGWGILASSSILTVTAILVVPTILRGGKGLFAAVLDGLILASYLLIIQEGYSDSKWFVELGLPISLLTTAFLAAVFFTASSIRRRRYRLSSLILVYIGLFNMGIDVLVSRFLDIQLHVSRWSSIVLMSSLAAALIIYLIYRVPRVRHALKKRLHL</sequence>
<evidence type="ECO:0000313" key="3">
    <source>
        <dbReference type="Proteomes" id="UP000018680"/>
    </source>
</evidence>
<accession>V5WHA3</accession>
<organism evidence="2 3">
    <name type="scientific">Salinispira pacifica</name>
    <dbReference type="NCBI Taxonomy" id="1307761"/>
    <lineage>
        <taxon>Bacteria</taxon>
        <taxon>Pseudomonadati</taxon>
        <taxon>Spirochaetota</taxon>
        <taxon>Spirochaetia</taxon>
        <taxon>Spirochaetales</taxon>
        <taxon>Spirochaetaceae</taxon>
        <taxon>Salinispira</taxon>
    </lineage>
</organism>
<dbReference type="Pfam" id="PF19845">
    <property type="entry name" value="DUF6320"/>
    <property type="match status" value="1"/>
</dbReference>
<dbReference type="OrthoDB" id="80070at2"/>
<keyword evidence="1" id="KW-0812">Transmembrane</keyword>
<reference evidence="2 3" key="1">
    <citation type="journal article" date="2015" name="Stand. Genomic Sci.">
        <title>Complete genome sequence and description of Salinispira pacifica gen. nov., sp. nov., a novel spirochaete isolated form a hypersaline microbial mat.</title>
        <authorList>
            <person name="Ben Hania W."/>
            <person name="Joseph M."/>
            <person name="Schumann P."/>
            <person name="Bunk B."/>
            <person name="Fiebig A."/>
            <person name="Sproer C."/>
            <person name="Klenk H.P."/>
            <person name="Fardeau M.L."/>
            <person name="Spring S."/>
        </authorList>
    </citation>
    <scope>NUCLEOTIDE SEQUENCE [LARGE SCALE GENOMIC DNA]</scope>
    <source>
        <strain evidence="2 3">L21-RPul-D2</strain>
    </source>
</reference>
<gene>
    <name evidence="2" type="ORF">L21SP2_1837</name>
</gene>
<feature type="transmembrane region" description="Helical" evidence="1">
    <location>
        <begin position="52"/>
        <end position="71"/>
    </location>
</feature>
<dbReference type="STRING" id="1307761.L21SP2_1837"/>
<dbReference type="Proteomes" id="UP000018680">
    <property type="component" value="Chromosome"/>
</dbReference>
<feature type="transmembrane region" description="Helical" evidence="1">
    <location>
        <begin position="136"/>
        <end position="156"/>
    </location>
</feature>